<protein>
    <submittedName>
        <fullName evidence="1">Uncharacterized protein</fullName>
    </submittedName>
</protein>
<dbReference type="Proteomes" id="UP000199421">
    <property type="component" value="Unassembled WGS sequence"/>
</dbReference>
<reference evidence="2" key="1">
    <citation type="submission" date="2016-10" db="EMBL/GenBank/DDBJ databases">
        <authorList>
            <person name="Varghese N."/>
            <person name="Submissions S."/>
        </authorList>
    </citation>
    <scope>NUCLEOTIDE SEQUENCE [LARGE SCALE GENOMIC DNA]</scope>
    <source>
        <strain evidence="2">DSM 18733</strain>
    </source>
</reference>
<name>A0A1H7IDB4_OLID1</name>
<dbReference type="EMBL" id="FOAF01000001">
    <property type="protein sequence ID" value="SEK60521.1"/>
    <property type="molecule type" value="Genomic_DNA"/>
</dbReference>
<evidence type="ECO:0000313" key="1">
    <source>
        <dbReference type="EMBL" id="SEK60521.1"/>
    </source>
</evidence>
<accession>A0A1H7IDB4</accession>
<keyword evidence="2" id="KW-1185">Reference proteome</keyword>
<dbReference type="STRING" id="407022.SAMN05661044_00665"/>
<proteinExistence type="predicted"/>
<dbReference type="AlphaFoldDB" id="A0A1H7IDB4"/>
<organism evidence="1 2">
    <name type="scientific">Olivibacter domesticus</name>
    <name type="common">Pseudosphingobacterium domesticum</name>
    <dbReference type="NCBI Taxonomy" id="407022"/>
    <lineage>
        <taxon>Bacteria</taxon>
        <taxon>Pseudomonadati</taxon>
        <taxon>Bacteroidota</taxon>
        <taxon>Sphingobacteriia</taxon>
        <taxon>Sphingobacteriales</taxon>
        <taxon>Sphingobacteriaceae</taxon>
        <taxon>Olivibacter</taxon>
    </lineage>
</organism>
<sequence>MKAGEVGRIIDTILSIPGMNDPVKIDLKMSRKQVLLLSNVIARGLNGKDEQADGLLESLSSESKGELELLSAECLQKAGLTELYEKLRALGK</sequence>
<gene>
    <name evidence="1" type="ORF">SAMN05661044_00665</name>
</gene>
<evidence type="ECO:0000313" key="2">
    <source>
        <dbReference type="Proteomes" id="UP000199421"/>
    </source>
</evidence>